<dbReference type="RefSeq" id="WP_203629898.1">
    <property type="nucleotide sequence ID" value="NZ_BNJR01000012.1"/>
</dbReference>
<comment type="caution">
    <text evidence="2">The sequence shown here is derived from an EMBL/GenBank/DDBJ whole genome shotgun (WGS) entry which is preliminary data.</text>
</comment>
<dbReference type="InterPro" id="IPR052186">
    <property type="entry name" value="Hydantoin_racemase-like"/>
</dbReference>
<accession>A0ABQ3VZ79</accession>
<organism evidence="2 3">
    <name type="scientific">Lentilactobacillus fungorum</name>
    <dbReference type="NCBI Taxonomy" id="2201250"/>
    <lineage>
        <taxon>Bacteria</taxon>
        <taxon>Bacillati</taxon>
        <taxon>Bacillota</taxon>
        <taxon>Bacilli</taxon>
        <taxon>Lactobacillales</taxon>
        <taxon>Lactobacillaceae</taxon>
        <taxon>Lentilactobacillus</taxon>
    </lineage>
</organism>
<evidence type="ECO:0000313" key="3">
    <source>
        <dbReference type="Proteomes" id="UP000604765"/>
    </source>
</evidence>
<evidence type="ECO:0000256" key="1">
    <source>
        <dbReference type="ARBA" id="ARBA00038414"/>
    </source>
</evidence>
<gene>
    <name evidence="2" type="ORF">YK48G_13000</name>
</gene>
<dbReference type="InterPro" id="IPR053714">
    <property type="entry name" value="Iso_Racemase_Enz_sf"/>
</dbReference>
<evidence type="ECO:0000313" key="2">
    <source>
        <dbReference type="EMBL" id="GHP13875.1"/>
    </source>
</evidence>
<comment type="similarity">
    <text evidence="1">Belongs to the HyuE racemase family.</text>
</comment>
<dbReference type="Proteomes" id="UP000604765">
    <property type="component" value="Unassembled WGS sequence"/>
</dbReference>
<dbReference type="PANTHER" id="PTHR28047">
    <property type="entry name" value="PROTEIN DCG1"/>
    <property type="match status" value="1"/>
</dbReference>
<proteinExistence type="inferred from homology"/>
<evidence type="ECO:0008006" key="4">
    <source>
        <dbReference type="Google" id="ProtNLM"/>
    </source>
</evidence>
<keyword evidence="3" id="KW-1185">Reference proteome</keyword>
<reference evidence="2 3" key="1">
    <citation type="journal article" date="2021" name="Int. J. Syst. Evol. Microbiol.">
        <title>Lentilactobacillus fungorum sp. nov., isolated from spent mushroom substrates.</title>
        <authorList>
            <person name="Tohno M."/>
            <person name="Tanizawa Y."/>
            <person name="Kojima Y."/>
            <person name="Sakamoto M."/>
            <person name="Ohkuma M."/>
            <person name="Kobayashi H."/>
        </authorList>
    </citation>
    <scope>NUCLEOTIDE SEQUENCE [LARGE SCALE GENOMIC DNA]</scope>
    <source>
        <strain evidence="2 3">YK48G</strain>
    </source>
</reference>
<dbReference type="Gene3D" id="3.40.50.12500">
    <property type="match status" value="1"/>
</dbReference>
<dbReference type="EMBL" id="BNJR01000012">
    <property type="protein sequence ID" value="GHP13875.1"/>
    <property type="molecule type" value="Genomic_DNA"/>
</dbReference>
<dbReference type="InterPro" id="IPR015942">
    <property type="entry name" value="Asp/Glu/hydantoin_racemase"/>
</dbReference>
<dbReference type="PANTHER" id="PTHR28047:SF5">
    <property type="entry name" value="PROTEIN DCG1"/>
    <property type="match status" value="1"/>
</dbReference>
<protein>
    <recommendedName>
        <fullName evidence="4">Hydantoin racemase</fullName>
    </recommendedName>
</protein>
<name>A0ABQ3VZ79_9LACO</name>
<dbReference type="Pfam" id="PF01177">
    <property type="entry name" value="Asp_Glu_race"/>
    <property type="match status" value="1"/>
</dbReference>
<sequence length="252" mass="27361">MENDLRLLDILPVVAKDILSNDMKADMEKYLMATTKVDHVQIGGKGPITIESEYDEAFAAPEVVQTAVEATKKRPYDGIFVNCFGDPGVRATREKLPITVFGGFEPAVYLALGLGDTVGIVTVLENVVPMLKGAVARAGLQSRATSIRTLGIPVLQLKDRHLLMTSLYEQCKRAIEDDQVSVLVMGCTGIAGIVEEMTSRLNSDGYDVPVLEAGQCAMLLTELYARMGIHPSRQTYMTPPAKQTGSQNPTTK</sequence>